<dbReference type="EMBL" id="UINC01219151">
    <property type="protein sequence ID" value="SVE46491.1"/>
    <property type="molecule type" value="Genomic_DNA"/>
</dbReference>
<gene>
    <name evidence="2" type="ORF">METZ01_LOCUS499345</name>
</gene>
<reference evidence="2" key="1">
    <citation type="submission" date="2018-05" db="EMBL/GenBank/DDBJ databases">
        <authorList>
            <person name="Lanie J.A."/>
            <person name="Ng W.-L."/>
            <person name="Kazmierczak K.M."/>
            <person name="Andrzejewski T.M."/>
            <person name="Davidsen T.M."/>
            <person name="Wayne K.J."/>
            <person name="Tettelin H."/>
            <person name="Glass J.I."/>
            <person name="Rusch D."/>
            <person name="Podicherti R."/>
            <person name="Tsui H.-C.T."/>
            <person name="Winkler M.E."/>
        </authorList>
    </citation>
    <scope>NUCLEOTIDE SEQUENCE</scope>
</reference>
<name>A0A383DPS0_9ZZZZ</name>
<evidence type="ECO:0000256" key="1">
    <source>
        <dbReference type="SAM" id="MobiDB-lite"/>
    </source>
</evidence>
<organism evidence="2">
    <name type="scientific">marine metagenome</name>
    <dbReference type="NCBI Taxonomy" id="408172"/>
    <lineage>
        <taxon>unclassified sequences</taxon>
        <taxon>metagenomes</taxon>
        <taxon>ecological metagenomes</taxon>
    </lineage>
</organism>
<proteinExistence type="predicted"/>
<dbReference type="AlphaFoldDB" id="A0A383DPS0"/>
<feature type="region of interest" description="Disordered" evidence="1">
    <location>
        <begin position="38"/>
        <end position="75"/>
    </location>
</feature>
<accession>A0A383DPS0</accession>
<protein>
    <submittedName>
        <fullName evidence="2">Uncharacterized protein</fullName>
    </submittedName>
</protein>
<sequence>MAKVTWKGWREEPEEDCKVAYEFLTGRRTKPFVVVFGIPKSPKNHHGEETFDQDDPLSNKKRTTSAKLHNGEEYE</sequence>
<evidence type="ECO:0000313" key="2">
    <source>
        <dbReference type="EMBL" id="SVE46491.1"/>
    </source>
</evidence>